<dbReference type="GO" id="GO:0005737">
    <property type="term" value="C:cytoplasm"/>
    <property type="evidence" value="ECO:0007669"/>
    <property type="project" value="TreeGrafter"/>
</dbReference>
<dbReference type="EMBL" id="JAATHJ010000011">
    <property type="protein sequence ID" value="NJP37782.1"/>
    <property type="molecule type" value="Genomic_DNA"/>
</dbReference>
<organism evidence="4 5">
    <name type="scientific">Alkalicoccus luteus</name>
    <dbReference type="NCBI Taxonomy" id="1237094"/>
    <lineage>
        <taxon>Bacteria</taxon>
        <taxon>Bacillati</taxon>
        <taxon>Bacillota</taxon>
        <taxon>Bacilli</taxon>
        <taxon>Bacillales</taxon>
        <taxon>Bacillaceae</taxon>
        <taxon>Alkalicoccus</taxon>
    </lineage>
</organism>
<feature type="binding site" evidence="3">
    <location>
        <begin position="7"/>
        <end position="14"/>
    </location>
    <ligand>
        <name>substrate</name>
    </ligand>
</feature>
<reference evidence="4 5" key="1">
    <citation type="submission" date="2020-03" db="EMBL/GenBank/DDBJ databases">
        <title>Assessment of the enzymatic potential of alkaline-tolerant lipase obtained from Bacillus luteus H11 (technogenic soil) for the bioremediation of saline soils contaminated with petroleum substances.</title>
        <authorList>
            <person name="Kalwasinska A."/>
        </authorList>
    </citation>
    <scope>NUCLEOTIDE SEQUENCE [LARGE SCALE GENOMIC DNA]</scope>
    <source>
        <strain evidence="4 5">H11</strain>
    </source>
</reference>
<dbReference type="InterPro" id="IPR050275">
    <property type="entry name" value="PGM_Phosphatase"/>
</dbReference>
<gene>
    <name evidence="4" type="ORF">HCN83_09310</name>
</gene>
<sequence length="203" mass="23503">MKLYIVRHGQTEWNVEKRMQGWGDSPLTQTGIRDAGLLRERIKEVSFDEAWASPLKRAEQTADILVPDQQIHLHDGLKEMRLGSMEGKRQEDLHPSEKKTWQTFWKDPERFQPNGGETYGEVEKRVDGFLQEISRCSAGNVLLVTHTVVIKLLINRFEDRPLRRIWEPPYVHETCLTIVDWNGTNGQIEVSCSIDHTKAGRGW</sequence>
<dbReference type="PROSITE" id="PS00175">
    <property type="entry name" value="PG_MUTASE"/>
    <property type="match status" value="1"/>
</dbReference>
<dbReference type="RefSeq" id="WP_168006623.1">
    <property type="nucleotide sequence ID" value="NZ_JAATHJ010000011.1"/>
</dbReference>
<keyword evidence="2" id="KW-0413">Isomerase</keyword>
<dbReference type="PIRSF" id="PIRSF000709">
    <property type="entry name" value="6PFK_2-Ptase"/>
    <property type="match status" value="1"/>
</dbReference>
<dbReference type="CDD" id="cd07067">
    <property type="entry name" value="HP_PGM_like"/>
    <property type="match status" value="1"/>
</dbReference>
<evidence type="ECO:0000256" key="3">
    <source>
        <dbReference type="PIRSR" id="PIRSR613078-2"/>
    </source>
</evidence>
<dbReference type="SUPFAM" id="SSF53254">
    <property type="entry name" value="Phosphoglycerate mutase-like"/>
    <property type="match status" value="1"/>
</dbReference>
<evidence type="ECO:0000313" key="4">
    <source>
        <dbReference type="EMBL" id="NJP37782.1"/>
    </source>
</evidence>
<proteinExistence type="predicted"/>
<feature type="binding site" evidence="3">
    <location>
        <position position="57"/>
    </location>
    <ligand>
        <name>substrate</name>
    </ligand>
</feature>
<accession>A0A969PP38</accession>
<dbReference type="PANTHER" id="PTHR48100:SF1">
    <property type="entry name" value="HISTIDINE PHOSPHATASE FAMILY PROTEIN-RELATED"/>
    <property type="match status" value="1"/>
</dbReference>
<dbReference type="AlphaFoldDB" id="A0A969PP38"/>
<dbReference type="InterPro" id="IPR029033">
    <property type="entry name" value="His_PPase_superfam"/>
</dbReference>
<evidence type="ECO:0000256" key="1">
    <source>
        <dbReference type="ARBA" id="ARBA00023152"/>
    </source>
</evidence>
<keyword evidence="5" id="KW-1185">Reference proteome</keyword>
<dbReference type="PANTHER" id="PTHR48100">
    <property type="entry name" value="BROAD-SPECIFICITY PHOSPHATASE YOR283W-RELATED"/>
    <property type="match status" value="1"/>
</dbReference>
<evidence type="ECO:0000256" key="2">
    <source>
        <dbReference type="ARBA" id="ARBA00023235"/>
    </source>
</evidence>
<protein>
    <submittedName>
        <fullName evidence="4">Histidine phosphatase family protein</fullName>
    </submittedName>
</protein>
<dbReference type="GO" id="GO:0016791">
    <property type="term" value="F:phosphatase activity"/>
    <property type="evidence" value="ECO:0007669"/>
    <property type="project" value="TreeGrafter"/>
</dbReference>
<name>A0A969PP38_9BACI</name>
<comment type="caution">
    <text evidence="4">The sequence shown here is derived from an EMBL/GenBank/DDBJ whole genome shotgun (WGS) entry which is preliminary data.</text>
</comment>
<dbReference type="InterPro" id="IPR001345">
    <property type="entry name" value="PG/BPGM_mutase_AS"/>
</dbReference>
<dbReference type="SMART" id="SM00855">
    <property type="entry name" value="PGAM"/>
    <property type="match status" value="1"/>
</dbReference>
<evidence type="ECO:0000313" key="5">
    <source>
        <dbReference type="Proteomes" id="UP000752012"/>
    </source>
</evidence>
<dbReference type="Gene3D" id="3.40.50.1240">
    <property type="entry name" value="Phosphoglycerate mutase-like"/>
    <property type="match status" value="1"/>
</dbReference>
<dbReference type="Proteomes" id="UP000752012">
    <property type="component" value="Unassembled WGS sequence"/>
</dbReference>
<dbReference type="Pfam" id="PF00300">
    <property type="entry name" value="His_Phos_1"/>
    <property type="match status" value="1"/>
</dbReference>
<dbReference type="InterPro" id="IPR013078">
    <property type="entry name" value="His_Pase_superF_clade-1"/>
</dbReference>
<keyword evidence="1" id="KW-0324">Glycolysis</keyword>